<proteinExistence type="predicted"/>
<dbReference type="Pfam" id="PF13581">
    <property type="entry name" value="HATPase_c_2"/>
    <property type="match status" value="1"/>
</dbReference>
<protein>
    <submittedName>
        <fullName evidence="2">ATP-binding region ATPase domain-containing protein</fullName>
    </submittedName>
</protein>
<organism evidence="2 3">
    <name type="scientific">Gracilibacillus halophilus YIM-C55.5</name>
    <dbReference type="NCBI Taxonomy" id="1308866"/>
    <lineage>
        <taxon>Bacteria</taxon>
        <taxon>Bacillati</taxon>
        <taxon>Bacillota</taxon>
        <taxon>Bacilli</taxon>
        <taxon>Bacillales</taxon>
        <taxon>Bacillaceae</taxon>
        <taxon>Gracilibacillus</taxon>
    </lineage>
</organism>
<dbReference type="InterPro" id="IPR003594">
    <property type="entry name" value="HATPase_dom"/>
</dbReference>
<dbReference type="SUPFAM" id="SSF55874">
    <property type="entry name" value="ATPase domain of HSP90 chaperone/DNA topoisomerase II/histidine kinase"/>
    <property type="match status" value="1"/>
</dbReference>
<dbReference type="RefSeq" id="WP_003466621.1">
    <property type="nucleotide sequence ID" value="NZ_APML01000019.1"/>
</dbReference>
<comment type="caution">
    <text evidence="2">The sequence shown here is derived from an EMBL/GenBank/DDBJ whole genome shotgun (WGS) entry which is preliminary data.</text>
</comment>
<dbReference type="PATRIC" id="fig|1308866.3.peg.1214"/>
<reference evidence="2 3" key="1">
    <citation type="submission" date="2013-03" db="EMBL/GenBank/DDBJ databases">
        <title>Draft genome sequence of Gracibacillus halophilus YIM-C55.5, a moderately halophilic and thermophilic organism from the Xiaochaidamu salt lake.</title>
        <authorList>
            <person name="Sugumar T."/>
            <person name="Polireddy D.R."/>
            <person name="Antony A."/>
            <person name="Madhava Y.R."/>
            <person name="Sivakumar N."/>
        </authorList>
    </citation>
    <scope>NUCLEOTIDE SEQUENCE [LARGE SCALE GENOMIC DNA]</scope>
    <source>
        <strain evidence="2 3">YIM-C55.5</strain>
    </source>
</reference>
<dbReference type="AlphaFoldDB" id="N4WT78"/>
<feature type="domain" description="Histidine kinase/HSP90-like ATPase" evidence="1">
    <location>
        <begin position="187"/>
        <end position="298"/>
    </location>
</feature>
<accession>N4WT78</accession>
<dbReference type="CDD" id="cd16936">
    <property type="entry name" value="HATPase_RsbW-like"/>
    <property type="match status" value="1"/>
</dbReference>
<dbReference type="STRING" id="1308866.J416_05998"/>
<dbReference type="Proteomes" id="UP000012283">
    <property type="component" value="Unassembled WGS sequence"/>
</dbReference>
<evidence type="ECO:0000313" key="3">
    <source>
        <dbReference type="Proteomes" id="UP000012283"/>
    </source>
</evidence>
<evidence type="ECO:0000259" key="1">
    <source>
        <dbReference type="Pfam" id="PF13581"/>
    </source>
</evidence>
<dbReference type="EMBL" id="APML01000019">
    <property type="protein sequence ID" value="ENH97540.1"/>
    <property type="molecule type" value="Genomic_DNA"/>
</dbReference>
<keyword evidence="3" id="KW-1185">Reference proteome</keyword>
<dbReference type="GO" id="GO:0005524">
    <property type="term" value="F:ATP binding"/>
    <property type="evidence" value="ECO:0007669"/>
    <property type="project" value="UniProtKB-KW"/>
</dbReference>
<keyword evidence="2" id="KW-0547">Nucleotide-binding</keyword>
<evidence type="ECO:0000313" key="2">
    <source>
        <dbReference type="EMBL" id="ENH97540.1"/>
    </source>
</evidence>
<dbReference type="OrthoDB" id="2595312at2"/>
<dbReference type="Gene3D" id="3.30.565.10">
    <property type="entry name" value="Histidine kinase-like ATPase, C-terminal domain"/>
    <property type="match status" value="1"/>
</dbReference>
<dbReference type="eggNOG" id="COG2172">
    <property type="taxonomic scope" value="Bacteria"/>
</dbReference>
<name>N4WT78_9BACI</name>
<gene>
    <name evidence="2" type="ORF">J416_05998</name>
</gene>
<dbReference type="InterPro" id="IPR036890">
    <property type="entry name" value="HATPase_C_sf"/>
</dbReference>
<keyword evidence="2" id="KW-0067">ATP-binding</keyword>
<sequence length="306" mass="35616">MKNFLSKWLHRKQQFPEQKENDQGLPSVKVKDFRDMKHKSTLGWIVYRLAEHMEIDQAQRDQMFYQTFTYSSIQAIEDEDTRRMYRLANLGIQWIEENKVIEEEVKALTLDAHIKTAFIQALNDLYEDRPFHQTTSALDKEWEVYRDVIYSVTQGGFLLIDTETVAQYKNEGELLIETDIQSRQDISYVRNLAKDIFEKHLTKSSQIMSYNLIISEAITNVVKHANVGKMFIYKKNDQFRVLIEDQGPGFSLRNLPRTTLMTGFSTKESLGQGFTLMMKMAEQVQLQTSSRGSTIVLILDGKAEES</sequence>